<keyword evidence="3" id="KW-0238">DNA-binding</keyword>
<dbReference type="InterPro" id="IPR011598">
    <property type="entry name" value="bHLH_dom"/>
</dbReference>
<feature type="compositionally biased region" description="Basic and acidic residues" evidence="6">
    <location>
        <begin position="154"/>
        <end position="168"/>
    </location>
</feature>
<dbReference type="GeneID" id="109009094"/>
<evidence type="ECO:0000256" key="1">
    <source>
        <dbReference type="ARBA" id="ARBA00004123"/>
    </source>
</evidence>
<keyword evidence="7" id="KW-1185">Reference proteome</keyword>
<keyword evidence="5" id="KW-0539">Nucleus</keyword>
<accession>A0A2I4GM66</accession>
<dbReference type="GO" id="GO:0005634">
    <property type="term" value="C:nucleus"/>
    <property type="evidence" value="ECO:0000318"/>
    <property type="project" value="GO_Central"/>
</dbReference>
<dbReference type="Gramene" id="Jr07_01840_p1">
    <property type="protein sequence ID" value="cds.Jr07_01840_p1"/>
    <property type="gene ID" value="Jr07_01840"/>
</dbReference>
<dbReference type="OrthoDB" id="690068at2759"/>
<evidence type="ECO:0000256" key="3">
    <source>
        <dbReference type="ARBA" id="ARBA00023125"/>
    </source>
</evidence>
<evidence type="ECO:0000256" key="2">
    <source>
        <dbReference type="ARBA" id="ARBA00023015"/>
    </source>
</evidence>
<feature type="compositionally biased region" description="Low complexity" evidence="6">
    <location>
        <begin position="13"/>
        <end position="31"/>
    </location>
</feature>
<dbReference type="CDD" id="cd11445">
    <property type="entry name" value="bHLH_AtPIF_like"/>
    <property type="match status" value="1"/>
</dbReference>
<organism evidence="7 8">
    <name type="scientific">Juglans regia</name>
    <name type="common">English walnut</name>
    <dbReference type="NCBI Taxonomy" id="51240"/>
    <lineage>
        <taxon>Eukaryota</taxon>
        <taxon>Viridiplantae</taxon>
        <taxon>Streptophyta</taxon>
        <taxon>Embryophyta</taxon>
        <taxon>Tracheophyta</taxon>
        <taxon>Spermatophyta</taxon>
        <taxon>Magnoliopsida</taxon>
        <taxon>eudicotyledons</taxon>
        <taxon>Gunneridae</taxon>
        <taxon>Pentapetalae</taxon>
        <taxon>rosids</taxon>
        <taxon>fabids</taxon>
        <taxon>Fagales</taxon>
        <taxon>Juglandaceae</taxon>
        <taxon>Juglans</taxon>
    </lineage>
</organism>
<keyword evidence="2" id="KW-0805">Transcription regulation</keyword>
<gene>
    <name evidence="8" type="primary">LOC109009094</name>
</gene>
<dbReference type="InterPro" id="IPR047265">
    <property type="entry name" value="PIF1-like_bHLH"/>
</dbReference>
<dbReference type="STRING" id="51240.A0A2I4GM66"/>
<sequence length="412" mass="45099">MGDMYAYDKNSRSSSASAPQPHLLPPSSSHAGAPDEISLFLHQILLRSSSSSSPFVSNTGKQAQLCDSDVLPGNPDRSLCRSALVQDGISAVESSSAMSTGSGVFLSNLSTSSLGASENETDEYDCESEEGLEALVEDVSEKPIPPRSSSKRSRAAEVHNLSEKRRRSRINEKMKALQNLIPNSNKTDKASMLDEAIEYLKQLQLQVQMLSMRNGFSLHPMCLPGALQPIQFSQMRMDFGEEYRPLHLNTAGIHSLNKETPLHDMFTLPNQRIVSNQPSSAPNMSNIINSQTSFGLESPVQAHLGPFQLHVSSEEICRGDALRHQEPNVNNLDSNPLEMEMGATASVSLPFNTQASELKDSGSLETCIPGRVHSEGAHLKKTEHNLLLTPHISMHRGRSSPKEEAKMEKPDF</sequence>
<dbReference type="SMART" id="SM00353">
    <property type="entry name" value="HLH"/>
    <property type="match status" value="1"/>
</dbReference>
<dbReference type="PROSITE" id="PS50888">
    <property type="entry name" value="BHLH"/>
    <property type="match status" value="1"/>
</dbReference>
<proteinExistence type="predicted"/>
<dbReference type="InterPro" id="IPR031066">
    <property type="entry name" value="bHLH_ALC-like_plant"/>
</dbReference>
<dbReference type="AlphaFoldDB" id="A0A2I4GM66"/>
<evidence type="ECO:0000313" key="8">
    <source>
        <dbReference type="RefSeq" id="XP_018844989.2"/>
    </source>
</evidence>
<dbReference type="GO" id="GO:0003677">
    <property type="term" value="F:DNA binding"/>
    <property type="evidence" value="ECO:0007669"/>
    <property type="project" value="UniProtKB-KW"/>
</dbReference>
<evidence type="ECO:0000313" key="7">
    <source>
        <dbReference type="Proteomes" id="UP000235220"/>
    </source>
</evidence>
<dbReference type="FunFam" id="4.10.280.10:FF:000004">
    <property type="entry name" value="Basic helix-loop-helix transcription factor"/>
    <property type="match status" value="1"/>
</dbReference>
<dbReference type="PANTHER" id="PTHR45855">
    <property type="entry name" value="TRANSCRIPTION FACTOR PIF1-RELATED"/>
    <property type="match status" value="1"/>
</dbReference>
<dbReference type="GO" id="GO:0046983">
    <property type="term" value="F:protein dimerization activity"/>
    <property type="evidence" value="ECO:0007669"/>
    <property type="project" value="InterPro"/>
</dbReference>
<reference evidence="8" key="1">
    <citation type="submission" date="2025-08" db="UniProtKB">
        <authorList>
            <consortium name="RefSeq"/>
        </authorList>
    </citation>
    <scope>IDENTIFICATION</scope>
    <source>
        <tissue evidence="8">Leaves</tissue>
    </source>
</reference>
<comment type="subcellular location">
    <subcellularLocation>
        <location evidence="1">Nucleus</location>
    </subcellularLocation>
</comment>
<dbReference type="SUPFAM" id="SSF47459">
    <property type="entry name" value="HLH, helix-loop-helix DNA-binding domain"/>
    <property type="match status" value="1"/>
</dbReference>
<dbReference type="PANTHER" id="PTHR45855:SF73">
    <property type="entry name" value="TRANSCRIPTION FACTOR SPATULA"/>
    <property type="match status" value="1"/>
</dbReference>
<evidence type="ECO:0000256" key="4">
    <source>
        <dbReference type="ARBA" id="ARBA00023163"/>
    </source>
</evidence>
<dbReference type="InterPro" id="IPR036638">
    <property type="entry name" value="HLH_DNA-bd_sf"/>
</dbReference>
<dbReference type="FunCoup" id="A0A2I4GM66">
    <property type="interactions" value="196"/>
</dbReference>
<feature type="region of interest" description="Disordered" evidence="6">
    <location>
        <begin position="1"/>
        <end position="31"/>
    </location>
</feature>
<keyword evidence="4" id="KW-0804">Transcription</keyword>
<dbReference type="Proteomes" id="UP000235220">
    <property type="component" value="Chromosome 7"/>
</dbReference>
<protein>
    <submittedName>
        <fullName evidence="8">Transcription factor SPATULA-like isoform X1</fullName>
    </submittedName>
</protein>
<dbReference type="KEGG" id="jre:109009094"/>
<dbReference type="RefSeq" id="XP_018844989.2">
    <property type="nucleotide sequence ID" value="XM_018989444.2"/>
</dbReference>
<name>A0A2I4GM66_JUGRE</name>
<dbReference type="Pfam" id="PF00010">
    <property type="entry name" value="HLH"/>
    <property type="match status" value="1"/>
</dbReference>
<feature type="region of interest" description="Disordered" evidence="6">
    <location>
        <begin position="136"/>
        <end position="168"/>
    </location>
</feature>
<evidence type="ECO:0000256" key="5">
    <source>
        <dbReference type="ARBA" id="ARBA00023242"/>
    </source>
</evidence>
<evidence type="ECO:0000256" key="6">
    <source>
        <dbReference type="SAM" id="MobiDB-lite"/>
    </source>
</evidence>
<dbReference type="Gene3D" id="4.10.280.10">
    <property type="entry name" value="Helix-loop-helix DNA-binding domain"/>
    <property type="match status" value="1"/>
</dbReference>